<evidence type="ECO:0000313" key="8">
    <source>
        <dbReference type="Proteomes" id="UP000636709"/>
    </source>
</evidence>
<dbReference type="GO" id="GO:0000166">
    <property type="term" value="F:nucleotide binding"/>
    <property type="evidence" value="ECO:0007669"/>
    <property type="project" value="UniProtKB-KW"/>
</dbReference>
<keyword evidence="5" id="KW-0611">Plant defense</keyword>
<dbReference type="Pfam" id="PF18052">
    <property type="entry name" value="Rx_N"/>
    <property type="match status" value="1"/>
</dbReference>
<dbReference type="Gene3D" id="1.20.5.4130">
    <property type="match status" value="1"/>
</dbReference>
<reference evidence="7" key="1">
    <citation type="submission" date="2020-07" db="EMBL/GenBank/DDBJ databases">
        <title>Genome sequence and genetic diversity analysis of an under-domesticated orphan crop, white fonio (Digitaria exilis).</title>
        <authorList>
            <person name="Bennetzen J.L."/>
            <person name="Chen S."/>
            <person name="Ma X."/>
            <person name="Wang X."/>
            <person name="Yssel A.E.J."/>
            <person name="Chaluvadi S.R."/>
            <person name="Johnson M."/>
            <person name="Gangashetty P."/>
            <person name="Hamidou F."/>
            <person name="Sanogo M.D."/>
            <person name="Zwaenepoel A."/>
            <person name="Wallace J."/>
            <person name="Van De Peer Y."/>
            <person name="Van Deynze A."/>
        </authorList>
    </citation>
    <scope>NUCLEOTIDE SEQUENCE</scope>
    <source>
        <tissue evidence="7">Leaves</tissue>
    </source>
</reference>
<dbReference type="InterPro" id="IPR041118">
    <property type="entry name" value="Rx_N"/>
</dbReference>
<dbReference type="GO" id="GO:0006952">
    <property type="term" value="P:defense response"/>
    <property type="evidence" value="ECO:0007669"/>
    <property type="project" value="UniProtKB-KW"/>
</dbReference>
<organism evidence="7 8">
    <name type="scientific">Digitaria exilis</name>
    <dbReference type="NCBI Taxonomy" id="1010633"/>
    <lineage>
        <taxon>Eukaryota</taxon>
        <taxon>Viridiplantae</taxon>
        <taxon>Streptophyta</taxon>
        <taxon>Embryophyta</taxon>
        <taxon>Tracheophyta</taxon>
        <taxon>Spermatophyta</taxon>
        <taxon>Magnoliopsida</taxon>
        <taxon>Liliopsida</taxon>
        <taxon>Poales</taxon>
        <taxon>Poaceae</taxon>
        <taxon>PACMAD clade</taxon>
        <taxon>Panicoideae</taxon>
        <taxon>Panicodae</taxon>
        <taxon>Paniceae</taxon>
        <taxon>Anthephorinae</taxon>
        <taxon>Digitaria</taxon>
    </lineage>
</organism>
<evidence type="ECO:0000259" key="6">
    <source>
        <dbReference type="Pfam" id="PF18052"/>
    </source>
</evidence>
<evidence type="ECO:0000313" key="7">
    <source>
        <dbReference type="EMBL" id="KAF8762274.1"/>
    </source>
</evidence>
<evidence type="ECO:0000256" key="1">
    <source>
        <dbReference type="ARBA" id="ARBA00008894"/>
    </source>
</evidence>
<evidence type="ECO:0000256" key="4">
    <source>
        <dbReference type="ARBA" id="ARBA00022741"/>
    </source>
</evidence>
<comment type="caution">
    <text evidence="7">The sequence shown here is derived from an EMBL/GenBank/DDBJ whole genome shotgun (WGS) entry which is preliminary data.</text>
</comment>
<sequence>MAAVLEALASYVQNMLVEMAKEEVHMLLGASQEIKKMAIKLEDLKNFLADADRRNITDISVQTRNFITC</sequence>
<evidence type="ECO:0000256" key="3">
    <source>
        <dbReference type="ARBA" id="ARBA00022737"/>
    </source>
</evidence>
<dbReference type="EMBL" id="JACEFO010000661">
    <property type="protein sequence ID" value="KAF8762274.1"/>
    <property type="molecule type" value="Genomic_DNA"/>
</dbReference>
<protein>
    <recommendedName>
        <fullName evidence="6">Disease resistance N-terminal domain-containing protein</fullName>
    </recommendedName>
</protein>
<keyword evidence="3" id="KW-0677">Repeat</keyword>
<dbReference type="OrthoDB" id="600624at2759"/>
<evidence type="ECO:0000256" key="5">
    <source>
        <dbReference type="ARBA" id="ARBA00022821"/>
    </source>
</evidence>
<dbReference type="AlphaFoldDB" id="A0A835FLL4"/>
<keyword evidence="8" id="KW-1185">Reference proteome</keyword>
<dbReference type="Proteomes" id="UP000636709">
    <property type="component" value="Unassembled WGS sequence"/>
</dbReference>
<accession>A0A835FLL4</accession>
<keyword evidence="4" id="KW-0547">Nucleotide-binding</keyword>
<name>A0A835FLL4_9POAL</name>
<comment type="similarity">
    <text evidence="1">Belongs to the disease resistance NB-LRR family.</text>
</comment>
<feature type="domain" description="Disease resistance N-terminal" evidence="6">
    <location>
        <begin position="10"/>
        <end position="62"/>
    </location>
</feature>
<gene>
    <name evidence="7" type="ORF">HU200_009662</name>
</gene>
<keyword evidence="2" id="KW-0433">Leucine-rich repeat</keyword>
<proteinExistence type="inferred from homology"/>
<evidence type="ECO:0000256" key="2">
    <source>
        <dbReference type="ARBA" id="ARBA00022614"/>
    </source>
</evidence>